<organism evidence="1 2">
    <name type="scientific">Sporanaerobacter acetigenes DSM 13106</name>
    <dbReference type="NCBI Taxonomy" id="1123281"/>
    <lineage>
        <taxon>Bacteria</taxon>
        <taxon>Bacillati</taxon>
        <taxon>Bacillota</taxon>
        <taxon>Tissierellia</taxon>
        <taxon>Tissierellales</taxon>
        <taxon>Sporanaerobacteraceae</taxon>
        <taxon>Sporanaerobacter</taxon>
    </lineage>
</organism>
<reference evidence="1 2" key="1">
    <citation type="submission" date="2016-11" db="EMBL/GenBank/DDBJ databases">
        <authorList>
            <person name="Jaros S."/>
            <person name="Januszkiewicz K."/>
            <person name="Wedrychowicz H."/>
        </authorList>
    </citation>
    <scope>NUCLEOTIDE SEQUENCE [LARGE SCALE GENOMIC DNA]</scope>
    <source>
        <strain evidence="1 2">DSM 13106</strain>
    </source>
</reference>
<dbReference type="EMBL" id="FQXR01000008">
    <property type="protein sequence ID" value="SHI02923.1"/>
    <property type="molecule type" value="Genomic_DNA"/>
</dbReference>
<evidence type="ECO:0000313" key="1">
    <source>
        <dbReference type="EMBL" id="SHI02923.1"/>
    </source>
</evidence>
<dbReference type="RefSeq" id="WP_072744469.1">
    <property type="nucleotide sequence ID" value="NZ_FQXR01000008.1"/>
</dbReference>
<dbReference type="AlphaFoldDB" id="A0A1M5XUI8"/>
<gene>
    <name evidence="1" type="ORF">SAMN02745180_01801</name>
</gene>
<accession>A0A1M5XUI8</accession>
<sequence>MKKNIVIVMICLLLPIMEIWGHAENINSDDIELQYHASCEDSPDGLHLMSLVGRGFLYQEDGSGKIQKKLIENGNTFRCEYCGHYLICTGRPQLGWSVADYLTGGDMYFKGMLYNSIFEFRTDRSTTYYTSDNTIEGYRFK</sequence>
<proteinExistence type="predicted"/>
<protein>
    <submittedName>
        <fullName evidence="1">Uncharacterized protein</fullName>
    </submittedName>
</protein>
<name>A0A1M5XUI8_9FIRM</name>
<dbReference type="Proteomes" id="UP000184389">
    <property type="component" value="Unassembled WGS sequence"/>
</dbReference>
<evidence type="ECO:0000313" key="2">
    <source>
        <dbReference type="Proteomes" id="UP000184389"/>
    </source>
</evidence>
<dbReference type="OrthoDB" id="2972109at2"/>
<keyword evidence="2" id="KW-1185">Reference proteome</keyword>
<dbReference type="STRING" id="1123281.SAMN02745180_01801"/>